<feature type="compositionally biased region" description="Polar residues" evidence="1">
    <location>
        <begin position="1"/>
        <end position="16"/>
    </location>
</feature>
<dbReference type="AlphaFoldDB" id="A0A2X1Y5P1"/>
<evidence type="ECO:0000313" key="3">
    <source>
        <dbReference type="EMBL" id="MBS6534301.1"/>
    </source>
</evidence>
<dbReference type="GeneID" id="83863041"/>
<protein>
    <submittedName>
        <fullName evidence="3">DUF2273 domain-containing protein</fullName>
    </submittedName>
    <submittedName>
        <fullName evidence="4">Small integral membrane protein (DUF2273)</fullName>
    </submittedName>
</protein>
<keyword evidence="2" id="KW-1133">Transmembrane helix</keyword>
<evidence type="ECO:0000256" key="1">
    <source>
        <dbReference type="SAM" id="MobiDB-lite"/>
    </source>
</evidence>
<evidence type="ECO:0000313" key="5">
    <source>
        <dbReference type="Proteomes" id="UP000250070"/>
    </source>
</evidence>
<dbReference type="EMBL" id="UATM01000032">
    <property type="protein sequence ID" value="SPY48484.1"/>
    <property type="molecule type" value="Genomic_DNA"/>
</dbReference>
<reference evidence="4 5" key="1">
    <citation type="submission" date="2018-06" db="EMBL/GenBank/DDBJ databases">
        <authorList>
            <consortium name="Pathogen Informatics"/>
            <person name="Doyle S."/>
        </authorList>
    </citation>
    <scope>NUCLEOTIDE SEQUENCE [LARGE SCALE GENOMIC DNA]</scope>
    <source>
        <strain evidence="4 5">NCTC13076</strain>
    </source>
</reference>
<organism evidence="4 5">
    <name type="scientific">Peptoniphilus harei</name>
    <dbReference type="NCBI Taxonomy" id="54005"/>
    <lineage>
        <taxon>Bacteria</taxon>
        <taxon>Bacillati</taxon>
        <taxon>Bacillota</taxon>
        <taxon>Tissierellia</taxon>
        <taxon>Tissierellales</taxon>
        <taxon>Peptoniphilaceae</taxon>
        <taxon>Peptoniphilus</taxon>
    </lineage>
</organism>
<proteinExistence type="predicted"/>
<feature type="region of interest" description="Disordered" evidence="1">
    <location>
        <begin position="1"/>
        <end position="22"/>
    </location>
</feature>
<dbReference type="RefSeq" id="WP_083315510.1">
    <property type="nucleotide sequence ID" value="NZ_CP068103.1"/>
</dbReference>
<dbReference type="InterPro" id="IPR018730">
    <property type="entry name" value="DUF2273"/>
</dbReference>
<dbReference type="EMBL" id="JAGZZP010000001">
    <property type="protein sequence ID" value="MBS6534301.1"/>
    <property type="molecule type" value="Genomic_DNA"/>
</dbReference>
<dbReference type="Pfam" id="PF10031">
    <property type="entry name" value="DUF2273"/>
    <property type="match status" value="1"/>
</dbReference>
<keyword evidence="2" id="KW-0472">Membrane</keyword>
<feature type="transmembrane region" description="Helical" evidence="2">
    <location>
        <begin position="60"/>
        <end position="86"/>
    </location>
</feature>
<accession>A0A2X1Y5P1</accession>
<sequence>MRNNYGNFPDYQNNYENSRKDQDDQRIIFVEKKKDRDISILKEKFRNYTSLHWNEFKYTLLGLIIAVLFLTIGFFRTLLIMILFFIGNSYGKFKDGDPRILFWLEKMFRKY</sequence>
<gene>
    <name evidence="3" type="ORF">KH327_00575</name>
    <name evidence="4" type="ORF">NCTC13076_01570</name>
</gene>
<dbReference type="OrthoDB" id="1692478at2"/>
<dbReference type="Proteomes" id="UP000748991">
    <property type="component" value="Unassembled WGS sequence"/>
</dbReference>
<reference evidence="3" key="2">
    <citation type="submission" date="2021-02" db="EMBL/GenBank/DDBJ databases">
        <title>Infant gut strain persistence is associated with maternal origin, phylogeny, and functional potential including surface adhesion and iron acquisition.</title>
        <authorList>
            <person name="Lou Y.C."/>
        </authorList>
    </citation>
    <scope>NUCLEOTIDE SEQUENCE</scope>
    <source>
        <strain evidence="3">L3_060_052G1_dasL3_060_052G1_concoct_1</strain>
    </source>
</reference>
<evidence type="ECO:0000313" key="4">
    <source>
        <dbReference type="EMBL" id="SPY48484.1"/>
    </source>
</evidence>
<evidence type="ECO:0000256" key="2">
    <source>
        <dbReference type="SAM" id="Phobius"/>
    </source>
</evidence>
<name>A0A2X1Y5P1_9FIRM</name>
<dbReference type="Proteomes" id="UP000250070">
    <property type="component" value="Unassembled WGS sequence"/>
</dbReference>
<keyword evidence="2" id="KW-0812">Transmembrane</keyword>